<dbReference type="Proteomes" id="UP001162992">
    <property type="component" value="Chromosome 4"/>
</dbReference>
<sequence length="3084" mass="350239">MTTIEDVEELVSKLLSDRTRVREEGLKLLNSYLEVVGNQSFCTLLDNQTVLLQQQERIHSSTWPGVLHALCQCISMEVALSKKRGPKSFLSKTLRTFVQKAEDHNRSGHKLLLLRKMKKLFHHLSETVRDASSFVSDYGQILCQLLPDIEYRLCLSKKTYTDLFHFFLEKVKSVAHKDAPEHSITKEEAFRLALTLLSLVQHPPGDIPDLLRSDIVDGYCDIFSHLRDDGRIAKKLIAAVNTTLINDGLNLGDSVVKIHSSFRHFLVRTWLTTRDWELKDGLVLYLRAQLNLRRIIASRDCGVLQELLELIEKELDHTGAFLAGCFRDDKPGCLSKSSRSFFELAATVLFEVGAGSKVYVNTKRRRKESVDLVIKDRLMNGNSLWCSAFSFLIRRFGFKFARETWFSWLEAIALNLERLFSDAVNTRAFQSSIWTLRCLQELSALWRRAASNAVVKKHLQQCTMEDGKLWQSVWDALFRWLPLFNPHPSMVEESFRLLGDLAAQGVVPCCNVPPDFWDLQYFTEHPHSNTLYFVAMYFARYQIQVVFGDAVRLRKSLLRCALTYLDALGVVRPKVFLDDRVSPKIFSAAVLAICTGSFKLPSKDQFSAIQDSSLADDLDDWLEPEEHDRGVEACLATLDWSKRFNNVHEGAKENLKLETRFNVIPFSTSDKLLQDLVNILQEKVKKALDSNDLITLLKMSTVLIYCISGVMYSGQRRGQLFSDWEFQEKVKTSIENLLDHFITVVNGLIMVLEDRTFELMDKTSATVVDVAQQLSSTTVSNMNELVAVLVGSSFMCQESSLCSRLQNLMRAFNKMYLAVVTFSQTDTTRSATNMLGVGSHDSTFTTRILDADLDVSTDASMINVVPISNSADASLGIISVSAAVLTSCQWRRNCISMMSSLGKLLPELAHEKFKTLLLIEKDEKLYGEVFRSVCHSVTSSSLVYLPDLVEILKQMLQRDDECGQTCAELLTTIDILLSRLLSLKKTEPANNLTEMPQNVILQIAKMVEEIADMSLILWTNRAKVAQNISSLLVLDPDIAQTLTEKFVRMLHDPEYQVRLLLSRLVPILFETWSGHSDLFQDVCSNFGMILPMATKWKVVCAPEVCQPGAENDTFGVTVILTLGEIAAGSEVVESEALFMILGYAALHPSHRSLAAIVLDKLSYRLGYPDRFKYLEHLAGGIFSRWVRAKMPLSALVEMRELFAEKIEPKEFIQNCNSLLLPHLLLQGHEDELMWLAKANSIPIPCLLREHFASIFASVLPLHCSQSLSDREKAAQVLQGSMLASAEITEDKRDHLIKKQMVSIISIIFSLCSSSEEPEIPFFSKAAVTLAVRTVVDGFMETDEVSEDGGVIDKMHIFRSDRVFMLLLQVHYQIDAAYHPRHRCHYLARLGAFIDVIRNRILVPSTWRYFVHIVLDSIEFKELQVNCCELLGEVIDRMEHLSSETAAWMLGSQLQSIVSRLVSCCLDFYTEKTSVIKSTAMQNNKMSSGNKEMKRFSSVVALLNRVTTEADHSLYPYVKELEPFPAFPTFKQMEALRLELRSDITLKDEFLQFVHKANDLSPSLRVKSLQRLYHQLKNAKAENVQSWLSDAKVIVAVWKLVRLCKEHDGDDFHSMAGDFLASVGISDPNAVIFHLPEDPEKSQSIACSSSRPESGKSTSASLELDQGTGDDLVMNVLVHLRAYLLDKAVHIIDLTVNSLKGILATETGHRVFRSLNDKDRAYMEVYSNGVNLKLVEDMLDKRNMDIARKAMVLEDCSLWKTSGKSYQTWICNLTCCLIQCTNDPIFQLCEELALQKAPLAELLFPHVLKSLSRKLHIESDGYKQIAEKVRRSHDEDVTVYAPKMVQKYIFDDSNKSTRAIQIWLETLNFLRQAYVKSKLREHPVSAKRDGVKQGKKTIIEEKSRSISSADSDSLQIGALEHEEQHYNSPITWPKVYWLQIDYLLTAKAAQQCGAYFTSALYVEQWCKENFGHLTLGEPDFSSDLLPWHMELLLNVYTRINEPDGVYGVIQSHKLISQLRMYEHEGNWNKALENYDLLLRSIPHSAEKLSSAENLSTFHEGRQKHSTTGRLQTLHFMKGLLRSLHQMGCSHVSEMYCHGLVKEQVGMEDDIEFKELQSEAAWRSGNWDLNFSAPTLVDDSSYSSRELSVNYNAMLHSCFRSLVDGDEQMFHVQIKETKKELVTFLERTSLESTQNVHPAIIRLQILNVLSRAWGMRWPTTDSSISFADPSESHTRTSGGPIIPSDEQMINLTSSWEDILKQTRSNYDLLEPAATFFSVLFQVLGQKDVLTSHLLQFATLARKAGRLNQAATAAHQLKFLSQEKTALVKDSNVGSSQLEHKNLRWCTALQLQEAKILWAQGQHEMAVNLAKYILQSCDIERDSAAVHCLTGKWLAETRSASSHTILEGYLQKAVEVAKETNTSSKQKCKTYYHLAHYTDALYRSYEDQLTSNEWQSALRLRQHKARELEALIKRLKNASKDDKRDYTLKALELQKQLSMDNEQAQRLQDDKENFLMIALESYRNCLTTSDKYDIRVVFRIISLWFNLSCNPMVNASMLETVKVVQAFKFLPLMYQIASRLSTPKDIQVHNSFQSAVTFLVKKMAIEHPYHTLYQLLALAKGDRVKDKQRSKSVFIVDLEKKAAAENLLNELLAYHPDVIQQMKQMIEMYIRLAELETKKEDTNKRLPVPRDIRSIRQLELVPVITAPLSVDPSSQYKPGTFPHFKGLSDRIIVMNGINAPKVIECLGSDGCRYRQLAKSGNDDLRQDAVMEQLFGLVNKLLQDHPDTKKRELRIRTYKVIPFTPSAGVLEWVDGTIPLGEYLLGSTRTGGAHARYGDGDWTFMKCREYMSAETDKRKAFQTVCRHFRPVMHLFFLERFGQPADWFEKRLAYTRSVATSSMVGYIVGLGDRHSMNILIDQASAEVVHIDFGVAFEQGLMLKTPERVPFRLTGDIVDGMGVSGIEGVFRRCCEATLSVMRANKEALLTIIEVFIHDPLYKWALSPLKALQRQQETDDLDDDESSEANGSPENVEGNKDATRALLRVKQKLDGYEQGEMRSLQGQVQQLIQDAQDPEHLAQMFPGWGAWL</sequence>
<dbReference type="EMBL" id="CM055095">
    <property type="protein sequence ID" value="KAJ7559329.1"/>
    <property type="molecule type" value="Genomic_DNA"/>
</dbReference>
<gene>
    <name evidence="1" type="ORF">O6H91_04G079500</name>
</gene>
<evidence type="ECO:0000313" key="2">
    <source>
        <dbReference type="Proteomes" id="UP001162992"/>
    </source>
</evidence>
<comment type="caution">
    <text evidence="1">The sequence shown here is derived from an EMBL/GenBank/DDBJ whole genome shotgun (WGS) entry which is preliminary data.</text>
</comment>
<evidence type="ECO:0000313" key="1">
    <source>
        <dbReference type="EMBL" id="KAJ7559329.1"/>
    </source>
</evidence>
<organism evidence="1 2">
    <name type="scientific">Diphasiastrum complanatum</name>
    <name type="common">Issler's clubmoss</name>
    <name type="synonym">Lycopodium complanatum</name>
    <dbReference type="NCBI Taxonomy" id="34168"/>
    <lineage>
        <taxon>Eukaryota</taxon>
        <taxon>Viridiplantae</taxon>
        <taxon>Streptophyta</taxon>
        <taxon>Embryophyta</taxon>
        <taxon>Tracheophyta</taxon>
        <taxon>Lycopodiopsida</taxon>
        <taxon>Lycopodiales</taxon>
        <taxon>Lycopodiaceae</taxon>
        <taxon>Lycopodioideae</taxon>
        <taxon>Diphasiastrum</taxon>
    </lineage>
</organism>
<reference evidence="2" key="1">
    <citation type="journal article" date="2024" name="Proc. Natl. Acad. Sci. U.S.A.">
        <title>Extraordinary preservation of gene collinearity over three hundred million years revealed in homosporous lycophytes.</title>
        <authorList>
            <person name="Li C."/>
            <person name="Wickell D."/>
            <person name="Kuo L.Y."/>
            <person name="Chen X."/>
            <person name="Nie B."/>
            <person name="Liao X."/>
            <person name="Peng D."/>
            <person name="Ji J."/>
            <person name="Jenkins J."/>
            <person name="Williams M."/>
            <person name="Shu S."/>
            <person name="Plott C."/>
            <person name="Barry K."/>
            <person name="Rajasekar S."/>
            <person name="Grimwood J."/>
            <person name="Han X."/>
            <person name="Sun S."/>
            <person name="Hou Z."/>
            <person name="He W."/>
            <person name="Dai G."/>
            <person name="Sun C."/>
            <person name="Schmutz J."/>
            <person name="Leebens-Mack J.H."/>
            <person name="Li F.W."/>
            <person name="Wang L."/>
        </authorList>
    </citation>
    <scope>NUCLEOTIDE SEQUENCE [LARGE SCALE GENOMIC DNA]</scope>
    <source>
        <strain evidence="2">cv. PW_Plant_1</strain>
    </source>
</reference>
<keyword evidence="2" id="KW-1185">Reference proteome</keyword>
<protein>
    <submittedName>
        <fullName evidence="1">Uncharacterized protein</fullName>
    </submittedName>
</protein>
<accession>A0ACC2DYN0</accession>
<proteinExistence type="predicted"/>
<name>A0ACC2DYN0_DIPCM</name>